<dbReference type="RefSeq" id="XP_041186485.1">
    <property type="nucleotide sequence ID" value="XM_041341230.1"/>
</dbReference>
<organism evidence="1 2">
    <name type="scientific">Suillus subaureus</name>
    <dbReference type="NCBI Taxonomy" id="48587"/>
    <lineage>
        <taxon>Eukaryota</taxon>
        <taxon>Fungi</taxon>
        <taxon>Dikarya</taxon>
        <taxon>Basidiomycota</taxon>
        <taxon>Agaricomycotina</taxon>
        <taxon>Agaricomycetes</taxon>
        <taxon>Agaricomycetidae</taxon>
        <taxon>Boletales</taxon>
        <taxon>Suillineae</taxon>
        <taxon>Suillaceae</taxon>
        <taxon>Suillus</taxon>
    </lineage>
</organism>
<evidence type="ECO:0000313" key="1">
    <source>
        <dbReference type="EMBL" id="KAG1803224.1"/>
    </source>
</evidence>
<name>A0A9P7J4U3_9AGAM</name>
<comment type="caution">
    <text evidence="1">The sequence shown here is derived from an EMBL/GenBank/DDBJ whole genome shotgun (WGS) entry which is preliminary data.</text>
</comment>
<dbReference type="GeneID" id="64635246"/>
<reference evidence="1" key="1">
    <citation type="journal article" date="2020" name="New Phytol.">
        <title>Comparative genomics reveals dynamic genome evolution in host specialist ectomycorrhizal fungi.</title>
        <authorList>
            <person name="Lofgren L.A."/>
            <person name="Nguyen N.H."/>
            <person name="Vilgalys R."/>
            <person name="Ruytinx J."/>
            <person name="Liao H.L."/>
            <person name="Branco S."/>
            <person name="Kuo A."/>
            <person name="LaButti K."/>
            <person name="Lipzen A."/>
            <person name="Andreopoulos W."/>
            <person name="Pangilinan J."/>
            <person name="Riley R."/>
            <person name="Hundley H."/>
            <person name="Na H."/>
            <person name="Barry K."/>
            <person name="Grigoriev I.V."/>
            <person name="Stajich J.E."/>
            <person name="Kennedy P.G."/>
        </authorList>
    </citation>
    <scope>NUCLEOTIDE SEQUENCE</scope>
    <source>
        <strain evidence="1">MN1</strain>
    </source>
</reference>
<dbReference type="EMBL" id="JABBWG010000069">
    <property type="protein sequence ID" value="KAG1803224.1"/>
    <property type="molecule type" value="Genomic_DNA"/>
</dbReference>
<keyword evidence="2" id="KW-1185">Reference proteome</keyword>
<accession>A0A9P7J4U3</accession>
<proteinExistence type="predicted"/>
<evidence type="ECO:0000313" key="2">
    <source>
        <dbReference type="Proteomes" id="UP000807769"/>
    </source>
</evidence>
<gene>
    <name evidence="1" type="ORF">BJ212DRAFT_1487090</name>
</gene>
<sequence length="64" mass="7545">MALYLQFGDSFWHPAHMRSITLGQIASITVNPDDLEAYFEACAGMWLNEPLHHWHKEFYNHDLQ</sequence>
<dbReference type="Proteomes" id="UP000807769">
    <property type="component" value="Unassembled WGS sequence"/>
</dbReference>
<dbReference type="AlphaFoldDB" id="A0A9P7J4U3"/>
<protein>
    <submittedName>
        <fullName evidence="1">Uncharacterized protein</fullName>
    </submittedName>
</protein>